<proteinExistence type="inferred from homology"/>
<dbReference type="AlphaFoldDB" id="A0A5R9GDM8"/>
<feature type="domain" description="Ketoreductase" evidence="4">
    <location>
        <begin position="4"/>
        <end position="184"/>
    </location>
</feature>
<dbReference type="RefSeq" id="WP_138193450.1">
    <property type="nucleotide sequence ID" value="NZ_VCIW01000003.1"/>
</dbReference>
<dbReference type="OrthoDB" id="9808814at2"/>
<dbReference type="InterPro" id="IPR036291">
    <property type="entry name" value="NAD(P)-bd_dom_sf"/>
</dbReference>
<organism evidence="5 6">
    <name type="scientific">Paenibacillus antri</name>
    <dbReference type="NCBI Taxonomy" id="2582848"/>
    <lineage>
        <taxon>Bacteria</taxon>
        <taxon>Bacillati</taxon>
        <taxon>Bacillota</taxon>
        <taxon>Bacilli</taxon>
        <taxon>Bacillales</taxon>
        <taxon>Paenibacillaceae</taxon>
        <taxon>Paenibacillus</taxon>
    </lineage>
</organism>
<comment type="similarity">
    <text evidence="1 3">Belongs to the short-chain dehydrogenases/reductases (SDR) family.</text>
</comment>
<evidence type="ECO:0000313" key="6">
    <source>
        <dbReference type="Proteomes" id="UP000309676"/>
    </source>
</evidence>
<dbReference type="SUPFAM" id="SSF51735">
    <property type="entry name" value="NAD(P)-binding Rossmann-fold domains"/>
    <property type="match status" value="1"/>
</dbReference>
<dbReference type="PIRSF" id="PIRSF000126">
    <property type="entry name" value="11-beta-HSD1"/>
    <property type="match status" value="1"/>
</dbReference>
<dbReference type="InterPro" id="IPR057326">
    <property type="entry name" value="KR_dom"/>
</dbReference>
<evidence type="ECO:0000313" key="5">
    <source>
        <dbReference type="EMBL" id="TLS53209.1"/>
    </source>
</evidence>
<dbReference type="PANTHER" id="PTHR44196">
    <property type="entry name" value="DEHYDROGENASE/REDUCTASE SDR FAMILY MEMBER 7B"/>
    <property type="match status" value="1"/>
</dbReference>
<dbReference type="CDD" id="cd05233">
    <property type="entry name" value="SDR_c"/>
    <property type="match status" value="1"/>
</dbReference>
<keyword evidence="6" id="KW-1185">Reference proteome</keyword>
<dbReference type="Proteomes" id="UP000309676">
    <property type="component" value="Unassembled WGS sequence"/>
</dbReference>
<dbReference type="GO" id="GO:0016491">
    <property type="term" value="F:oxidoreductase activity"/>
    <property type="evidence" value="ECO:0007669"/>
    <property type="project" value="UniProtKB-KW"/>
</dbReference>
<dbReference type="SMART" id="SM00822">
    <property type="entry name" value="PKS_KR"/>
    <property type="match status" value="1"/>
</dbReference>
<comment type="caution">
    <text evidence="5">The sequence shown here is derived from an EMBL/GenBank/DDBJ whole genome shotgun (WGS) entry which is preliminary data.</text>
</comment>
<name>A0A5R9GDM8_9BACL</name>
<reference evidence="5 6" key="1">
    <citation type="submission" date="2019-05" db="EMBL/GenBank/DDBJ databases">
        <authorList>
            <person name="Narsing Rao M.P."/>
            <person name="Li W.J."/>
        </authorList>
    </citation>
    <scope>NUCLEOTIDE SEQUENCE [LARGE SCALE GENOMIC DNA]</scope>
    <source>
        <strain evidence="5 6">SYSU_K30003</strain>
    </source>
</reference>
<sequence>MKHRNVLITGASGGIGYELAKRFAANQCNLILVARDRARLEEIRSELTAPEVDITIIEKDLTEPMSASEVYEETARRNIRVHVLVNNAGIGWYGPFRESPLRQQLRMIRLNATAVTELTYLYVNDMIEDRYGRILNIASISSFLPTPMMSVYAATKAYVSSFSEALNSELRNQGDISVTALCPGFTKTNFLEKANLQPMEALLGNIALDPAVVARDGYRALLGKKAIRISGGLNKFLYAMIRALPRSWMRTSAALVFKKP</sequence>
<dbReference type="Pfam" id="PF00106">
    <property type="entry name" value="adh_short"/>
    <property type="match status" value="1"/>
</dbReference>
<dbReference type="GO" id="GO:0016020">
    <property type="term" value="C:membrane"/>
    <property type="evidence" value="ECO:0007669"/>
    <property type="project" value="TreeGrafter"/>
</dbReference>
<dbReference type="PRINTS" id="PR00081">
    <property type="entry name" value="GDHRDH"/>
</dbReference>
<evidence type="ECO:0000259" key="4">
    <source>
        <dbReference type="SMART" id="SM00822"/>
    </source>
</evidence>
<dbReference type="InterPro" id="IPR002347">
    <property type="entry name" value="SDR_fam"/>
</dbReference>
<evidence type="ECO:0000256" key="2">
    <source>
        <dbReference type="ARBA" id="ARBA00023002"/>
    </source>
</evidence>
<evidence type="ECO:0000256" key="3">
    <source>
        <dbReference type="RuleBase" id="RU000363"/>
    </source>
</evidence>
<dbReference type="PRINTS" id="PR00080">
    <property type="entry name" value="SDRFAMILY"/>
</dbReference>
<dbReference type="PANTHER" id="PTHR44196:SF2">
    <property type="entry name" value="SHORT-CHAIN DEHYDROGENASE-RELATED"/>
    <property type="match status" value="1"/>
</dbReference>
<gene>
    <name evidence="5" type="ORF">FE782_07555</name>
</gene>
<protein>
    <submittedName>
        <fullName evidence="5">SDR family oxidoreductase</fullName>
    </submittedName>
</protein>
<accession>A0A5R9GDM8</accession>
<evidence type="ECO:0000256" key="1">
    <source>
        <dbReference type="ARBA" id="ARBA00006484"/>
    </source>
</evidence>
<dbReference type="EMBL" id="VCIW01000003">
    <property type="protein sequence ID" value="TLS53209.1"/>
    <property type="molecule type" value="Genomic_DNA"/>
</dbReference>
<keyword evidence="2" id="KW-0560">Oxidoreductase</keyword>
<dbReference type="Gene3D" id="3.40.50.720">
    <property type="entry name" value="NAD(P)-binding Rossmann-like Domain"/>
    <property type="match status" value="1"/>
</dbReference>